<dbReference type="GO" id="GO:0044550">
    <property type="term" value="P:secondary metabolite biosynthetic process"/>
    <property type="evidence" value="ECO:0007669"/>
    <property type="project" value="TreeGrafter"/>
</dbReference>
<evidence type="ECO:0000256" key="2">
    <source>
        <dbReference type="ARBA" id="ARBA00022553"/>
    </source>
</evidence>
<dbReference type="CDD" id="cd05930">
    <property type="entry name" value="A_NRPS"/>
    <property type="match status" value="6"/>
</dbReference>
<dbReference type="Gene3D" id="3.40.50.1820">
    <property type="entry name" value="alpha/beta hydrolase"/>
    <property type="match status" value="1"/>
</dbReference>
<evidence type="ECO:0000256" key="4">
    <source>
        <dbReference type="SAM" id="Coils"/>
    </source>
</evidence>
<dbReference type="GO" id="GO:0043041">
    <property type="term" value="P:amino acid activation for nonribosomal peptide biosynthetic process"/>
    <property type="evidence" value="ECO:0007669"/>
    <property type="project" value="TreeGrafter"/>
</dbReference>
<dbReference type="InterPro" id="IPR029063">
    <property type="entry name" value="SAM-dependent_MTases_sf"/>
</dbReference>
<dbReference type="Gene3D" id="2.30.38.10">
    <property type="entry name" value="Luciferase, Domain 3"/>
    <property type="match status" value="4"/>
</dbReference>
<dbReference type="Gene3D" id="3.40.50.150">
    <property type="entry name" value="Vaccinia Virus protein VP39"/>
    <property type="match status" value="1"/>
</dbReference>
<dbReference type="OrthoDB" id="3641063at2759"/>
<dbReference type="InterPro" id="IPR029058">
    <property type="entry name" value="AB_hydrolase_fold"/>
</dbReference>
<dbReference type="InterPro" id="IPR025110">
    <property type="entry name" value="AMP-bd_C"/>
</dbReference>
<dbReference type="Pfam" id="PF00501">
    <property type="entry name" value="AMP-binding"/>
    <property type="match status" value="6"/>
</dbReference>
<feature type="region of interest" description="Disordered" evidence="5">
    <location>
        <begin position="4649"/>
        <end position="4671"/>
    </location>
</feature>
<evidence type="ECO:0000256" key="1">
    <source>
        <dbReference type="ARBA" id="ARBA00022450"/>
    </source>
</evidence>
<comment type="caution">
    <text evidence="7">The sequence shown here is derived from an EMBL/GenBank/DDBJ whole genome shotgun (WGS) entry which is preliminary data.</text>
</comment>
<dbReference type="SUPFAM" id="SSF52777">
    <property type="entry name" value="CoA-dependent acyltransferases"/>
    <property type="match status" value="13"/>
</dbReference>
<dbReference type="SMART" id="SM00823">
    <property type="entry name" value="PKS_PP"/>
    <property type="match status" value="6"/>
</dbReference>
<evidence type="ECO:0000313" key="7">
    <source>
        <dbReference type="EMBL" id="KJX95752.1"/>
    </source>
</evidence>
<dbReference type="PANTHER" id="PTHR45527:SF1">
    <property type="entry name" value="FATTY ACID SYNTHASE"/>
    <property type="match status" value="1"/>
</dbReference>
<reference evidence="7 8" key="1">
    <citation type="submission" date="2015-03" db="EMBL/GenBank/DDBJ databases">
        <title>RNA-seq based gene annotation and comparative genomics of four Zymoseptoria species reveal species-specific pathogenicity related genes and transposable element activity.</title>
        <authorList>
            <person name="Grandaubert J."/>
            <person name="Bhattacharyya A."/>
            <person name="Stukenbrock E.H."/>
        </authorList>
    </citation>
    <scope>NUCLEOTIDE SEQUENCE [LARGE SCALE GENOMIC DNA]</scope>
    <source>
        <strain evidence="7 8">Zb18110</strain>
    </source>
</reference>
<keyword evidence="4" id="KW-0175">Coiled coil</keyword>
<dbReference type="InterPro" id="IPR006162">
    <property type="entry name" value="Ppantetheine_attach_site"/>
</dbReference>
<dbReference type="Gene3D" id="3.30.559.10">
    <property type="entry name" value="Chloramphenicol acetyltransferase-like domain"/>
    <property type="match status" value="6"/>
</dbReference>
<proteinExistence type="predicted"/>
<feature type="region of interest" description="Disordered" evidence="5">
    <location>
        <begin position="5988"/>
        <end position="6009"/>
    </location>
</feature>
<dbReference type="NCBIfam" id="TIGR01733">
    <property type="entry name" value="AA-adenyl-dom"/>
    <property type="match status" value="6"/>
</dbReference>
<dbReference type="EMBL" id="LAFY01001043">
    <property type="protein sequence ID" value="KJX95752.1"/>
    <property type="molecule type" value="Genomic_DNA"/>
</dbReference>
<dbReference type="InterPro" id="IPR042099">
    <property type="entry name" value="ANL_N_sf"/>
</dbReference>
<dbReference type="InterPro" id="IPR000873">
    <property type="entry name" value="AMP-dep_synth/lig_dom"/>
</dbReference>
<dbReference type="InterPro" id="IPR036736">
    <property type="entry name" value="ACP-like_sf"/>
</dbReference>
<feature type="domain" description="Carrier" evidence="6">
    <location>
        <begin position="764"/>
        <end position="839"/>
    </location>
</feature>
<feature type="domain" description="Carrier" evidence="6">
    <location>
        <begin position="3988"/>
        <end position="4065"/>
    </location>
</feature>
<dbReference type="InterPro" id="IPR020806">
    <property type="entry name" value="PKS_PP-bd"/>
</dbReference>
<dbReference type="SMART" id="SM01294">
    <property type="entry name" value="PKS_PP_betabranch"/>
    <property type="match status" value="1"/>
</dbReference>
<dbReference type="GO" id="GO:0031177">
    <property type="term" value="F:phosphopantetheine binding"/>
    <property type="evidence" value="ECO:0007669"/>
    <property type="project" value="InterPro"/>
</dbReference>
<dbReference type="CDD" id="cd19542">
    <property type="entry name" value="CT_NRPS-like"/>
    <property type="match status" value="1"/>
</dbReference>
<evidence type="ECO:0000256" key="5">
    <source>
        <dbReference type="SAM" id="MobiDB-lite"/>
    </source>
</evidence>
<dbReference type="FunFam" id="1.10.1200.10:FF:000005">
    <property type="entry name" value="Nonribosomal peptide synthetase 1"/>
    <property type="match status" value="4"/>
</dbReference>
<dbReference type="GO" id="GO:0016874">
    <property type="term" value="F:ligase activity"/>
    <property type="evidence" value="ECO:0007669"/>
    <property type="project" value="UniProtKB-KW"/>
</dbReference>
<dbReference type="Pfam" id="PF13193">
    <property type="entry name" value="AMP-binding_C"/>
    <property type="match status" value="4"/>
</dbReference>
<feature type="domain" description="Carrier" evidence="6">
    <location>
        <begin position="6532"/>
        <end position="6609"/>
    </location>
</feature>
<name>A0A0F4GFJ0_9PEZI</name>
<dbReference type="SUPFAM" id="SSF47336">
    <property type="entry name" value="ACP-like"/>
    <property type="match status" value="6"/>
</dbReference>
<evidence type="ECO:0000256" key="3">
    <source>
        <dbReference type="ARBA" id="ARBA00022598"/>
    </source>
</evidence>
<dbReference type="SUPFAM" id="SSF56801">
    <property type="entry name" value="Acetyl-CoA synthetase-like"/>
    <property type="match status" value="6"/>
</dbReference>
<dbReference type="InterPro" id="IPR009081">
    <property type="entry name" value="PP-bd_ACP"/>
</dbReference>
<dbReference type="PROSITE" id="PS00455">
    <property type="entry name" value="AMP_BINDING"/>
    <property type="match status" value="5"/>
</dbReference>
<accession>A0A0F4GFJ0</accession>
<dbReference type="InterPro" id="IPR010071">
    <property type="entry name" value="AA_adenyl_dom"/>
</dbReference>
<dbReference type="SUPFAM" id="SSF53335">
    <property type="entry name" value="S-adenosyl-L-methionine-dependent methyltransferases"/>
    <property type="match status" value="1"/>
</dbReference>
<dbReference type="Gene3D" id="3.30.300.30">
    <property type="match status" value="7"/>
</dbReference>
<evidence type="ECO:0000313" key="8">
    <source>
        <dbReference type="Proteomes" id="UP000033647"/>
    </source>
</evidence>
<dbReference type="FunFam" id="3.30.300.30:FF:000015">
    <property type="entry name" value="Nonribosomal peptide synthase SidD"/>
    <property type="match status" value="5"/>
</dbReference>
<protein>
    <recommendedName>
        <fullName evidence="6">Carrier domain-containing protein</fullName>
    </recommendedName>
</protein>
<dbReference type="GO" id="GO:0005737">
    <property type="term" value="C:cytoplasm"/>
    <property type="evidence" value="ECO:0007669"/>
    <property type="project" value="TreeGrafter"/>
</dbReference>
<keyword evidence="2" id="KW-0597">Phosphoprotein</keyword>
<feature type="compositionally biased region" description="Polar residues" evidence="5">
    <location>
        <begin position="4651"/>
        <end position="4662"/>
    </location>
</feature>
<dbReference type="PROSITE" id="PS00012">
    <property type="entry name" value="PHOSPHOPANTETHEINE"/>
    <property type="match status" value="5"/>
</dbReference>
<dbReference type="Gene3D" id="1.10.1200.10">
    <property type="entry name" value="ACP-like"/>
    <property type="match status" value="5"/>
</dbReference>
<dbReference type="Pfam" id="PF00550">
    <property type="entry name" value="PP-binding"/>
    <property type="match status" value="6"/>
</dbReference>
<dbReference type="Proteomes" id="UP000033647">
    <property type="component" value="Unassembled WGS sequence"/>
</dbReference>
<keyword evidence="8" id="KW-1185">Reference proteome</keyword>
<dbReference type="PROSITE" id="PS50075">
    <property type="entry name" value="CARRIER"/>
    <property type="match status" value="6"/>
</dbReference>
<feature type="domain" description="Carrier" evidence="6">
    <location>
        <begin position="5463"/>
        <end position="5538"/>
    </location>
</feature>
<dbReference type="PANTHER" id="PTHR45527">
    <property type="entry name" value="NONRIBOSOMAL PEPTIDE SYNTHETASE"/>
    <property type="match status" value="1"/>
</dbReference>
<feature type="coiled-coil region" evidence="4">
    <location>
        <begin position="3047"/>
        <end position="3074"/>
    </location>
</feature>
<keyword evidence="3" id="KW-0436">Ligase</keyword>
<dbReference type="Gene3D" id="3.30.559.30">
    <property type="entry name" value="Nonribosomal peptide synthetase, condensation domain"/>
    <property type="match status" value="7"/>
</dbReference>
<dbReference type="InterPro" id="IPR045851">
    <property type="entry name" value="AMP-bd_C_sf"/>
</dbReference>
<keyword evidence="1" id="KW-0596">Phosphopantetheine</keyword>
<evidence type="ECO:0000259" key="6">
    <source>
        <dbReference type="PROSITE" id="PS50075"/>
    </source>
</evidence>
<feature type="domain" description="Carrier" evidence="6">
    <location>
        <begin position="1849"/>
        <end position="1925"/>
    </location>
</feature>
<dbReference type="Pfam" id="PF00668">
    <property type="entry name" value="Condensation"/>
    <property type="match status" value="6"/>
</dbReference>
<dbReference type="CDD" id="cd19531">
    <property type="entry name" value="LCL_NRPS-like"/>
    <property type="match status" value="5"/>
</dbReference>
<dbReference type="Gene3D" id="3.40.50.980">
    <property type="match status" value="8"/>
</dbReference>
<organism evidence="7 8">
    <name type="scientific">Zymoseptoria brevis</name>
    <dbReference type="NCBI Taxonomy" id="1047168"/>
    <lineage>
        <taxon>Eukaryota</taxon>
        <taxon>Fungi</taxon>
        <taxon>Dikarya</taxon>
        <taxon>Ascomycota</taxon>
        <taxon>Pezizomycotina</taxon>
        <taxon>Dothideomycetes</taxon>
        <taxon>Dothideomycetidae</taxon>
        <taxon>Mycosphaerellales</taxon>
        <taxon>Mycosphaerellaceae</taxon>
        <taxon>Zymoseptoria</taxon>
    </lineage>
</organism>
<gene>
    <name evidence="7" type="ORF">TI39_contig1052g00008</name>
</gene>
<dbReference type="InterPro" id="IPR023213">
    <property type="entry name" value="CAT-like_dom_sf"/>
</dbReference>
<dbReference type="InterPro" id="IPR020845">
    <property type="entry name" value="AMP-binding_CS"/>
</dbReference>
<dbReference type="STRING" id="1047168.A0A0F4GFJ0"/>
<sequence>METPSPHETENPPGRNIDTVHYEIPERDFEKLQAFVIAHGIALSDVLTAAFHAAQHLSQNSGSQNDAGNGSASMHHDVIEVLQNTSFLDLAKQVCRAADVAGDLQAKHTLVYPQGFSRTLPEARQASDTLPRHVSIGLHLHKQAGKSEMRSPEGEIQCHVYQSQGRLSGTMVFSPDLVTSDAVRTIASNLQSLLSLALDSPAVPILALPLGDAKPRREPLSVEPVDYPRDASIVELFRQQVASTPAAIAVRKGDEAQITYSQLDEQSDRLAAGLRKRQLVAETPITVYAPRSCETIVAFVGILKANLAYLPLDINAPHGRIRSTLSTVVSGPKLMLVGGMVEPPSVDGFEVVRIAHLISENGREPGIQSEQPSATSLAYIMSTSGSTGAPKGVMIEHRGVVRLVKNGTAVSQLPPAPRVAHLSNIAFDASTWEIFASLLNGGVLICIDYDTVIDASALAKVFRHEEIQAAVLSPALLQNCVEYPEMFDSVEVLLSGGDRLDVTTAIAVRSLVSTFYNVYGPTENTCLSTVYRIQSEDTFPNGVPIGRAISNSGAYVVDDNLRLVVAGTVGELVVTGDGLARGYTDPSLDEGRFPEIRVDGRQVRAYRTGDRVRLCPREAQLEFLGRMDGQQVKIRGNRVEIAEVERTLLDCDDIVRDAAVIVRNNSTGGGADIELVAFVTIRSALSSHGEQALLAHRPPQPDRSQLIVVILQRLQDKLPSYMIPTSVIILDHMPLNTNGKVDRQELAKQAGKSGDTKLKVPHASPRNSLETTLCAIFDEVFGLEGVGVSDGFFDLGGHSLTATKLAARIYRKLGWKPSVKDVFNYPVVADLAQRLIAEPSNYQPIPSIAHRDEPIELSFAQGRMWFLEQLRPGAYVIATATRVHGELQLTALAEALLALEARHESLRTVYYHREGIAMQAVRAFEQRELKVVQVTSQNSLQSLLHEEQGRRFHLDEEPGWRSTVFSCGPDHHVISLVMHHIVADGWSVNILCEELSTLYSAALRGDDLSAQLPALSLCYRDFVAWHRQQPQTPEYQRQLEYWTTQLDGSRPAELVCDRSRSSTPSGDEAGLVQFSIQDALYRNMMHFAAANRVTPFMLTLAAFRAAHYRLTRSRDATIGAPVANRNRQELEPLVGFFVNTQCLRTFVDDTTTFRTLVEHVRDTTANAMANQDVPFEHLVSELCSGSRDTSKNPLVQIMFALHSQERLGEIQVEGLVTEPIPATPRTRLDLEVHLYQQVGERLTGHAIFSKDLFESASVHCVVAVFQDMLAAGLDSPATPISNLALTNRSEELKKCDQHSLVSSRIPEPHYDASIVDLFAEQVASDPGAIAITDASGQVTYAELNQQSDSLASALRHHHQLAPETLVGIYGPRSHETIVTMLGILKAGLAYLPLDIHVPPARTANILSSIPGRTLVIASDTVSLPSLEADSVQFVRFGDAVRASRMEKASNTDRSLLPLPTSLAYVVFTSGSTGKPKGVLIEHRSVVRLAKRGGTSVTQLPARARIAHLSNIAFDASTWEVYGALLNGGTVVCIEYADTLDTHRLGRVFARERIQAAMFISPVHKACITECPDGLQTVEVLHIGGEIIPMGLVAKAKASLRCVINNVYGPTENTCLSTLYTITDQDLHAGNIPIGFSIDGSGVCIMDENQQIVPLGVLGEIVVTGSGVARGYTETSLNQGRFLEVPINGAPVRGYRTGDWGRLRPYDGAVEFFGRMDSELKIRGYRVATGEIENTMLCCDRVSDAAVVSRELGDSGPELVAFATVQSALPRGSGGVVDEGCPPDHDATTDLEHRIWQYLQAQLPSYMVPVSIKVLARMPVTANGKLDRRELERQARAAVGRRSLKRAYVAPRTDVEAVLCTTFAEVLGLNNVGIEDNFFEIGGHSLLAMRIVARLDKRLGGLKTSVKDLFDHPIVKDLARTLSPVSKPYTSIPRLDAGSNTPFELSFAQGRLWFLEQLHAQEARNSITLAVHIRGGLQIQALHTAILVLEHRHEALRTTFQSFNGIVAQTVAPYSPRALEVVHVAASRLHNVLFEEQARPFDLAAGPAWRPILFRSENGDHVLSIVVHHIVSDGWSIDILSRELASVYSAAVRGLDPWAWLEPLPLRYRDFAAWQRQDPQQISKHQTQLEYWMQQLQDNQPAELEHDRPRESAPVGHADLVPFKLEKALCENLERCAVTYSVTPFVVLLAAFRVAHYRITGSRDATIGSPVANRNVQELEGIVGLFVNTLCLRLRVDDDTSFNELLLQTGRVVGEAFANQDVPFEQIVSKLPGSRDALRNPLVQILFALHSQEQLGTLQIDGLTTEPMSTRPTTRLDLELHLHHSRGQLNGSVLFSTDIFDIATIRTLTKIFQEVLARAIESPFESIIDLPLSPAVAEPCERDVLNIGPSKSEGSIVDVFREQVTSKPHHIAVEDASTQLTYAELDVHSDLIARSLEQRGYAAETIVGVFAPRSCETIVAFMGILKAGLAYLPFDVNAPAARNESILSSVPGRKLVLVGATVQSPPTGMPDVELVRIADMTAAQTDDPRRHRAMHPHPASLAYVMFTSGSTGKPKGVMAEHRNVVQRAFSSERLPTSVRVAHLSTLTFDSTTWEVYTALLNGGTVVCIDYAAVVDLVRFGQVVRDKAVEAAMITPGFLNQCLSFCPTALKCFQVLHVIGDNFPPKNAALASRLVSGSLYNSYGPTENTILSTSHRIREQTYVKRVPIGRPIRDSGAYVMDRKQRLVPSGVLGELVLTGEGVARGYLDPALDLDRFVKIRPVDGGDWIRAYRTGDMARLRPTDGQIDFIGRTDQQVKIRGYRVELAEVEHAILSCDFVTDAAVLPRDAGELGLELFGFATAGQHDGAVHAGEQGSTERMRGLEVAIRQRLQARLPSYMVPVWVAVLPKLPLNANGKVDRALLQVQAQQIQHRPMESADDAFRTRAEATVCSVFADILQSRDIGPTDNFFNIGGHSLLAMRVVARLNKELNVEASVRDIFDYPVLRDLSRRLVPGSAPYVAIPRIDEHDDSDTCELSFAQAGIWFMEQLRQGETGYTIPLAVRFHGRLQLEALNVALLALEERHEALRTTFKQTDEEVVQTVRPFCTHSLRVVSVPSHSLQDVLSKEQAYSFDLSNEPGWRPTVFQCTDNDSMHILSIVMHHIVCDGWSIDVLCRELGTLYSAALTDISQDLQTQLRPLTIRYRDYARWQRLRAQEASQQQQLEYWQKQLADSQPAELICDFPRPPMLSGQAGSVAFSLDGETYENLKRFASAHDVTPFVVLLAAFRATHFRLTGSQDANIGIPTAAGRSRQELDRLIGIFVNTLCIRLVADEDLSFKDLVQQTRQTVTDALLNQDVPFERLVSSLRPHGRHASRNPIVQLLFALHSQERLGEIQLEGLAAEPLSTQPTTRLDLEIHLYQKEQALEGAAVFSRDLFEATTVQNVVDVFQELLGYAMKHPTNAVADLPLSSGSIGPLYREHEDYPRDSSIVDIFRTQAALAPDATAVRQVSSSTSLSYAQLDQQSDCVSSWLCQQDFPSESIIGVYAPRSLEAIIAFLGVLKAGHAYLPFDVHAPTARTEAVLLSATGLKLILLGASFEFPAAPSGGVRTEHVAGILSAVKHEGTVSVERPLPRPGASNLAYVMFTSGSTGMPKGVLVEHRGIVRLFRSGNVAEQFPNAVRMAHLANLAFDASSWEIYAALLRGGTVVCVDQTILLDSDALEHTLVSERVQAATMTPSLLRHLSQNHFRAIRTLDVLHIAGERLDGTLATAVGRAIPASVHNAYGPTENSIASTVFDISRTDSFTNGVPIGHAVSFSGAYVMDRNQRTVPTGVLGELVVVGDGIARGYTDPRLNHDRFVEVCIDGEVQRAYRTGDRARRRPKDAELEFLGRLDQQVKVRGYRVELAEVEQGLLACEGVNDAAVVAQQSTDGGTELIAFVTALTLNTEHNSKTARSIRQRLRMELPSYMVPKWVRILDRMPINTSGKTDRQELARQALIPHSGDEGSQIESVPPRTQAEAVLCSTLATLLGLGAAEVGVTDNFFDLGGDSLMATKLIARLNSQLNTDLSIKEVFDCPTLEDLARKLIHDGVSYTQISSIQHQEAVPLSFAQGRLWFLGQLRPGDTSYNIPLGAKLTGSLHLGALEQALFWLTLRHETLRTVFRTTDGAAMQVVLPPSRRGLRIVDVKGSLEDAFVQEQARPFDLTQEPGFRPAVFRTGTGNEYVLSLIMHHIISDGWSVDVLCRDLANLYSAALRGSAEIATPLRPLHVQYRDFAVWQRQESTTPEYQRQLDYWTEELKDSKPAELLYDHLRPAVRSGRASVVEFVIEGQRYEKLRQCASAYDATLFIVLLTIFRATHYRLTGALDATFGFPIANRTRYELEEIVGCFESLLQHARDSATKAYANQDVPFENVVAELQPEFRDASRNPLVQLVFAFHPQEKLGNIHLEGLASEPMPGQPTTRMDLEFHVFQADNKLMGVVMYSTELFERPTILGMVDVFQELLDQSIRAPKDPIADLPITTGISNLKQNGLLTIHRSDYPQDLSIVDLFCGQASTTPEAIAVRQGPVQLTYTQLDRESDSLAAALRRRRLPAETLIGVYAPRSCETIIVFLAILKARLAYLPLDIHAPLARTESIMDCIPGQKLVIVGHALPKPACKLDNVEMAHVAEIKEGLVQGPSTQDPSTQSASEHDPLPSTPRAADLAYVIFTSGSTGKPKGVMLEHRGVVRLARNTALMSHLPQNPRLAHLTNISFDASIFEIYCALLNGGTVICIEHERVLSPKALHEFEQGEVDGSLLTPALLRLILEENPVAVSRLRGLWVAGEAFPVKDACRAEALLPGGVFNAYGPTENTVLSAVFAVDHNQAFPNGMPIGRAISSSGTYVLDRQQRPVPVGVLGELVVTGDGVARGYTDSTLNRGRFCEVVIDGQRTRAYLTGDRVRHRHDGELEFFGRIDQQVNIRSHRVEIGEVEHAILSCDMVADVAVVTRDINDLDKQLVGYVTTTARDGPSASYVESQVRDWSLHFDQSTFANLDGISASDLGRDFVGWKSMIDGKCIPRAEMEDWLQDTICTLLDGKPPNHVLEIGSGTGMVLFNLGYGLQSYMGVEPSAEAATFLCERAQSLPGLAGKVEIRVGSAMDVRSMDGLCPSLVVMNSVVQYFPSKEYLLDVLATLLPLPGLERVFIGDVRPRTLNEELMATRALHNLGDKVRRGDLLHEVTRLLEQEEELLIDPSFFTDLHRQFPTLIAHVEILPKKMRACNELSSYRYAAVLHVGSAASLNVRSIGEDSWIDFSVFALNPDDLSLFLQRSVDRPFIAIGNVPNSMTGFGQCLLEQARQPSHSADEAAWLTNVDQLWRSRQALTPHDVVRMGEQAGFQAELSWARQASGRGKFDVVFHRFASPTNSRVYMRFPVDPPNLMSVSSPLQRKEHEEISYFIKQKLQAELPSYMIPTSITVLDRLPINSSGKVDRQELKRRTQASLAKRMGTRYMPPMGDIQIKLCEAFAEVLGIERIGATDNFFDLGGHSLMATRLVARLNRRLNVQLSVKDIFDFPVLRDLAQKVTPGSVLYEAVTPIKQRDRVVELSFAQSRVWFLEQLRPGTTWYSVPLATRFDGLVQLAALEDALESLKQRHETLRTTFQQQDGVAVQVVHPYVRGTLRVMDVSSAGGAREALREEQTRSFDLTKEPGFRPVVFRSGDQYVLAITMHHIVSDGWSMQILCRDLATLYSAALRGEDLSGQLQPLSVQYRDYAVWQRQESQEAEHRRQFEYWNRQLQDSRPAEFLHDYSRPPAMSSKAGVVEFTLAIPTRPQLSQFGTGAGSAVTPFMVLLAAFRAAHYRLTGSTDAVIGTPIANRNRQELEPIIGFFVNTQCIRLSIDEGQTSFYDLVQHTRRIATDAFANQDVPFEQIVASRMQSEARDPSRNPLVQIMFALHTEEKLGQLQLANLPATPMPIEPTTRMDLELHVYQAQTAFECAILFSTDLFSEPTVQTIATVFQELLAHGYASPATCISDVPLTGRHGEYRPPEEDLSQSSRPSYPRDASIVELFRQQAGSTPATVAVKDISRSLTYRELDAASDRVANNLCARGLATEALVGVYAARSCETIVAFLGILKAGLAYLPLDVNAPDERTHSILSTVSGCRIVLVGKETRVPSIQLEALDFVNTADLISQSSDPAPTVPLPSATSLAYVMFTSGSTGKPKGVMIEHRGVVRLVKHGSIELPLEPRVAHLSNTAFDASTWEVYTALLNGGTLVCIDQDTVVDTHNLAATMVREGIHAAVMTPALLQSCIAECAHMFGSVQVLLSGGDRLDPATATKASDLVERFYNVYGPTENTCLSTIYRVPEGSEDFPNGVPIGRAIHNSASYVMDQQQKEVHCGVVGELVVSGDGLARGYTDSALDKQRFVEVLVAGQRIRAYRTGDRVRCRPADGELEFLGRMDRQVKIRGHRVEIAEVEAALLRCQDIVADAVVISRDSDSSGSELNAFITSPSTVSRSPADELHKTRLIAAIEQRLNAQLPVYMLPRSIRILDNMPLNPNGKVDVQALKALAHEPEAESPKVRTAPRSPMEKAICKAFADVLGMGEETVGTTDNFFGLGGHSILVTRLAAHIKRHLGLIVSVKELFEHSVVADLAAYLTTSNPRPWEQAVANLSPYRAFQLLPGHESTTIQNELAAKLSIEGAQIVDAYPVTQVQLHHIRDPRTGYLRPRFPFLLDLPSGVPVDKLQQCCQLLVERHDIFRTVFVPLATTMYQVVLNNIEFAVDVFETRQDLDTAASAVLDGDASHPLRLGQPFFRLTIIMNEDTHTRLLLRISHALYDGLSFQHVSETLHGLMTGADLLPATGFSCYMQHMVESRFKGYEYWRNLLHGSMMTTLQDTDTKGYHVGAVDDFSMATRVVPVVRPENTAVVTQATVFTAACALMLAGESGLSDVLFGRAVSGRQGLPIEYQSVVGPCVNTFPVRVQIKPDCDLMEILKQVQQQYVEGMPYQTLGFDDIKANCTAWSDTVPNFWCATAYHDFPTGGVRLQQSRHPRPPPVHDLELGAVVYPDGTQVELSVQANPAYLDSRAVERMLSRLCELLDALGQAQGQKLEEG</sequence>
<feature type="domain" description="Carrier" evidence="6">
    <location>
        <begin position="2918"/>
        <end position="2993"/>
    </location>
</feature>
<dbReference type="InterPro" id="IPR001242">
    <property type="entry name" value="Condensation_dom"/>
</dbReference>
<dbReference type="NCBIfam" id="NF003417">
    <property type="entry name" value="PRK04813.1"/>
    <property type="match status" value="7"/>
</dbReference>
<dbReference type="Gene3D" id="3.40.50.12780">
    <property type="entry name" value="N-terminal domain of ligase-like"/>
    <property type="match status" value="2"/>
</dbReference>